<reference evidence="2" key="1">
    <citation type="submission" date="2022-01" db="EMBL/GenBank/DDBJ databases">
        <authorList>
            <person name="King R."/>
        </authorList>
    </citation>
    <scope>NUCLEOTIDE SEQUENCE</scope>
</reference>
<dbReference type="GO" id="GO:0045271">
    <property type="term" value="C:respiratory chain complex I"/>
    <property type="evidence" value="ECO:0007669"/>
    <property type="project" value="InterPro"/>
</dbReference>
<dbReference type="Proteomes" id="UP001153620">
    <property type="component" value="Chromosome 2"/>
</dbReference>
<protein>
    <recommendedName>
        <fullName evidence="4">NADH dehydrogenase [ubiquinone] 1 alpha subcomplex assembly factor 2</fullName>
    </recommendedName>
</protein>
<keyword evidence="3" id="KW-1185">Reference proteome</keyword>
<organism evidence="2 3">
    <name type="scientific">Chironomus riparius</name>
    <dbReference type="NCBI Taxonomy" id="315576"/>
    <lineage>
        <taxon>Eukaryota</taxon>
        <taxon>Metazoa</taxon>
        <taxon>Ecdysozoa</taxon>
        <taxon>Arthropoda</taxon>
        <taxon>Hexapoda</taxon>
        <taxon>Insecta</taxon>
        <taxon>Pterygota</taxon>
        <taxon>Neoptera</taxon>
        <taxon>Endopterygota</taxon>
        <taxon>Diptera</taxon>
        <taxon>Nematocera</taxon>
        <taxon>Chironomoidea</taxon>
        <taxon>Chironomidae</taxon>
        <taxon>Chironominae</taxon>
        <taxon>Chironomus</taxon>
    </lineage>
</organism>
<dbReference type="OrthoDB" id="10255576at2759"/>
<sequence length="153" mass="17869">MSNNGRPIIRILIQNFLNSFRPRQIKGDYKGEDYLGNKFYEIKADPSRGKRKTSRWYEPPGKPELDYGHELTAEWESWLRGRRQDPPTQEELLKNLAIMQMKKKNAAALEGKYEKSQDHASIKHDVATGRAAFPRYDEEYEIMPGSKPIKQKD</sequence>
<dbReference type="AlphaFoldDB" id="A0A9N9WSE7"/>
<accession>A0A9N9WSE7</accession>
<dbReference type="EMBL" id="OU895878">
    <property type="protein sequence ID" value="CAG9804271.1"/>
    <property type="molecule type" value="Genomic_DNA"/>
</dbReference>
<dbReference type="Pfam" id="PF05071">
    <property type="entry name" value="NDUFA12"/>
    <property type="match status" value="1"/>
</dbReference>
<evidence type="ECO:0000313" key="2">
    <source>
        <dbReference type="EMBL" id="CAG9804271.1"/>
    </source>
</evidence>
<evidence type="ECO:0008006" key="4">
    <source>
        <dbReference type="Google" id="ProtNLM"/>
    </source>
</evidence>
<dbReference type="PANTHER" id="PTHR32470">
    <property type="entry name" value="ADH DEHYDROGENASE [UBIQUINONE] 1 ALPHA SUBCOMPLEX ASSEMBLY FACTOR 2"/>
    <property type="match status" value="1"/>
</dbReference>
<reference evidence="2" key="2">
    <citation type="submission" date="2022-10" db="EMBL/GenBank/DDBJ databases">
        <authorList>
            <consortium name="ENA_rothamsted_submissions"/>
            <consortium name="culmorum"/>
            <person name="King R."/>
        </authorList>
    </citation>
    <scope>NUCLEOTIDE SEQUENCE</scope>
</reference>
<dbReference type="InterPro" id="IPR007763">
    <property type="entry name" value="NDUFA12"/>
</dbReference>
<proteinExistence type="inferred from homology"/>
<dbReference type="GO" id="GO:0005739">
    <property type="term" value="C:mitochondrion"/>
    <property type="evidence" value="ECO:0007669"/>
    <property type="project" value="TreeGrafter"/>
</dbReference>
<dbReference type="InterPro" id="IPR052618">
    <property type="entry name" value="ComplexI_NDUFA12"/>
</dbReference>
<dbReference type="GO" id="GO:0032981">
    <property type="term" value="P:mitochondrial respiratory chain complex I assembly"/>
    <property type="evidence" value="ECO:0007669"/>
    <property type="project" value="TreeGrafter"/>
</dbReference>
<evidence type="ECO:0000313" key="3">
    <source>
        <dbReference type="Proteomes" id="UP001153620"/>
    </source>
</evidence>
<name>A0A9N9WSE7_9DIPT</name>
<dbReference type="PANTHER" id="PTHR32470:SF2">
    <property type="entry name" value="NADH DEHYDROGENASE [UBIQUINONE] 1 ALPHA SUBCOMPLEX ASSEMBLY FACTOR 2"/>
    <property type="match status" value="1"/>
</dbReference>
<evidence type="ECO:0000256" key="1">
    <source>
        <dbReference type="ARBA" id="ARBA00007355"/>
    </source>
</evidence>
<comment type="similarity">
    <text evidence="1">Belongs to the complex I NDUFA12 subunit family.</text>
</comment>
<gene>
    <name evidence="2" type="ORF">CHIRRI_LOCUS7164</name>
</gene>